<dbReference type="Proteomes" id="UP001166191">
    <property type="component" value="Unassembled WGS sequence"/>
</dbReference>
<gene>
    <name evidence="2" type="ORF">KNW02_11755</name>
</gene>
<feature type="domain" description="Putative DNA-binding" evidence="1">
    <location>
        <begin position="28"/>
        <end position="96"/>
    </location>
</feature>
<protein>
    <submittedName>
        <fullName evidence="2">DNA-binding domain-containing protein</fullName>
    </submittedName>
</protein>
<organism evidence="2 3">
    <name type="scientific">Paracoccus marinaquae</name>
    <dbReference type="NCBI Taxonomy" id="2841926"/>
    <lineage>
        <taxon>Bacteria</taxon>
        <taxon>Pseudomonadati</taxon>
        <taxon>Pseudomonadota</taxon>
        <taxon>Alphaproteobacteria</taxon>
        <taxon>Rhodobacterales</taxon>
        <taxon>Paracoccaceae</taxon>
        <taxon>Paracoccus</taxon>
    </lineage>
</organism>
<sequence length="239" mass="26060">MLQPSDITPDVRAALAGGPVPGFITARHPAEAERRFAVYRNNIAHSLREALARRFPVIRRLVGAGFFGAMAAEFIARHPPRSPVLQEWGGDFPHFLGLFAPVATLPYLGDVARIEWARGQAYHAADARPLPPERLDGSEPLRLHPSLQLLLLNHPAASIWQANQPGRDGRLRATGAETALIWRRPDFEVRVASLAPLEAGFIAALMGGRTLETATLLTDPVPMLTLLLRDGLICGAEDE</sequence>
<dbReference type="RefSeq" id="WP_216033464.1">
    <property type="nucleotide sequence ID" value="NZ_JAHKNG010000019.1"/>
</dbReference>
<accession>A0ABS6AJM1</accession>
<name>A0ABS6AJM1_9RHOB</name>
<keyword evidence="2" id="KW-0238">DNA-binding</keyword>
<dbReference type="Pfam" id="PF09836">
    <property type="entry name" value="DUF2063"/>
    <property type="match status" value="1"/>
</dbReference>
<evidence type="ECO:0000313" key="3">
    <source>
        <dbReference type="Proteomes" id="UP001166191"/>
    </source>
</evidence>
<keyword evidence="3" id="KW-1185">Reference proteome</keyword>
<reference evidence="2" key="1">
    <citation type="submission" date="2021-06" db="EMBL/GenBank/DDBJ databases">
        <title>Paracoccus bacterium XHP0099 sp. nov., isolated from the surface waters of the Yellow Sea.</title>
        <authorList>
            <person name="Xue H."/>
            <person name="Zhang D."/>
        </authorList>
    </citation>
    <scope>NUCLEOTIDE SEQUENCE</scope>
    <source>
        <strain evidence="2">XHP0099</strain>
    </source>
</reference>
<dbReference type="EMBL" id="JAHKNG010000019">
    <property type="protein sequence ID" value="MBU3030788.1"/>
    <property type="molecule type" value="Genomic_DNA"/>
</dbReference>
<evidence type="ECO:0000313" key="2">
    <source>
        <dbReference type="EMBL" id="MBU3030788.1"/>
    </source>
</evidence>
<dbReference type="InterPro" id="IPR018640">
    <property type="entry name" value="DUF2063"/>
</dbReference>
<evidence type="ECO:0000259" key="1">
    <source>
        <dbReference type="Pfam" id="PF09836"/>
    </source>
</evidence>
<comment type="caution">
    <text evidence="2">The sequence shown here is derived from an EMBL/GenBank/DDBJ whole genome shotgun (WGS) entry which is preliminary data.</text>
</comment>
<dbReference type="GO" id="GO:0003677">
    <property type="term" value="F:DNA binding"/>
    <property type="evidence" value="ECO:0007669"/>
    <property type="project" value="UniProtKB-KW"/>
</dbReference>
<proteinExistence type="predicted"/>